<dbReference type="Gene3D" id="1.20.1440.130">
    <property type="entry name" value="VKOR domain"/>
    <property type="match status" value="1"/>
</dbReference>
<evidence type="ECO:0000256" key="3">
    <source>
        <dbReference type="ARBA" id="ARBA00022692"/>
    </source>
</evidence>
<keyword evidence="7 10" id="KW-0472">Membrane</keyword>
<keyword evidence="9" id="KW-0676">Redox-active center</keyword>
<feature type="transmembrane region" description="Helical" evidence="10">
    <location>
        <begin position="207"/>
        <end position="231"/>
    </location>
</feature>
<reference evidence="12 13" key="1">
    <citation type="submission" date="2023-07" db="EMBL/GenBank/DDBJ databases">
        <title>Sequencing the genomes of 1000 actinobacteria strains.</title>
        <authorList>
            <person name="Klenk H.-P."/>
        </authorList>
    </citation>
    <scope>NUCLEOTIDE SEQUENCE [LARGE SCALE GENOMIC DNA]</scope>
    <source>
        <strain evidence="12 13">DSM 15539</strain>
    </source>
</reference>
<evidence type="ECO:0000256" key="5">
    <source>
        <dbReference type="ARBA" id="ARBA00022989"/>
    </source>
</evidence>
<gene>
    <name evidence="12" type="ORF">J2S36_000490</name>
</gene>
<evidence type="ECO:0000256" key="7">
    <source>
        <dbReference type="ARBA" id="ARBA00023136"/>
    </source>
</evidence>
<keyword evidence="13" id="KW-1185">Reference proteome</keyword>
<dbReference type="Pfam" id="PF07884">
    <property type="entry name" value="VKOR"/>
    <property type="match status" value="1"/>
</dbReference>
<proteinExistence type="inferred from homology"/>
<name>A0ABU1T0P9_9ACTO</name>
<comment type="subcellular location">
    <subcellularLocation>
        <location evidence="1">Membrane</location>
        <topology evidence="1">Multi-pass membrane protein</topology>
    </subcellularLocation>
</comment>
<keyword evidence="6" id="KW-0560">Oxidoreductase</keyword>
<keyword evidence="5 10" id="KW-1133">Transmembrane helix</keyword>
<evidence type="ECO:0000256" key="6">
    <source>
        <dbReference type="ARBA" id="ARBA00023002"/>
    </source>
</evidence>
<dbReference type="InterPro" id="IPR038354">
    <property type="entry name" value="VKOR_sf"/>
</dbReference>
<dbReference type="SMART" id="SM00756">
    <property type="entry name" value="VKc"/>
    <property type="match status" value="1"/>
</dbReference>
<evidence type="ECO:0000256" key="9">
    <source>
        <dbReference type="ARBA" id="ARBA00023284"/>
    </source>
</evidence>
<keyword evidence="4" id="KW-0874">Quinone</keyword>
<dbReference type="Proteomes" id="UP001266099">
    <property type="component" value="Unassembled WGS sequence"/>
</dbReference>
<sequence length="238" mass="25952">MSEQSLIGGKNLNSLSEFEEIADPEIEERLAYLRGGASKHQIAGGASAKFAGIMLILSLVGGAASLALIMTEKMHLRDPEAALICDVNPFIGCGDWIGAWQNEVFFGISNSVLGFAAFAALAFFSLILLTGAQLPAVNWRLVSCGAALADIWLLWFIYQSLFIKTVLCPYCVMIWIVTIPLTYLILSRSFQAGHFGNGRAQKLGEFLVRNQGGMLGGIYFILFATALFNLWDAISRLF</sequence>
<comment type="caution">
    <text evidence="12">The sequence shown here is derived from an EMBL/GenBank/DDBJ whole genome shotgun (WGS) entry which is preliminary data.</text>
</comment>
<protein>
    <submittedName>
        <fullName evidence="12">Membrane protein</fullName>
    </submittedName>
</protein>
<feature type="domain" description="Vitamin K epoxide reductase" evidence="11">
    <location>
        <begin position="47"/>
        <end position="189"/>
    </location>
</feature>
<comment type="similarity">
    <text evidence="2">Belongs to the VKOR family.</text>
</comment>
<evidence type="ECO:0000256" key="4">
    <source>
        <dbReference type="ARBA" id="ARBA00022719"/>
    </source>
</evidence>
<feature type="transmembrane region" description="Helical" evidence="10">
    <location>
        <begin position="104"/>
        <end position="129"/>
    </location>
</feature>
<evidence type="ECO:0000256" key="2">
    <source>
        <dbReference type="ARBA" id="ARBA00006214"/>
    </source>
</evidence>
<feature type="transmembrane region" description="Helical" evidence="10">
    <location>
        <begin position="167"/>
        <end position="186"/>
    </location>
</feature>
<feature type="transmembrane region" description="Helical" evidence="10">
    <location>
        <begin position="50"/>
        <end position="70"/>
    </location>
</feature>
<dbReference type="EMBL" id="JAVDUJ010000001">
    <property type="protein sequence ID" value="MDR6938947.1"/>
    <property type="molecule type" value="Genomic_DNA"/>
</dbReference>
<feature type="transmembrane region" description="Helical" evidence="10">
    <location>
        <begin position="141"/>
        <end position="161"/>
    </location>
</feature>
<evidence type="ECO:0000313" key="12">
    <source>
        <dbReference type="EMBL" id="MDR6938947.1"/>
    </source>
</evidence>
<accession>A0ABU1T0P9</accession>
<evidence type="ECO:0000256" key="1">
    <source>
        <dbReference type="ARBA" id="ARBA00004141"/>
    </source>
</evidence>
<dbReference type="InterPro" id="IPR012932">
    <property type="entry name" value="VKOR"/>
</dbReference>
<keyword evidence="8" id="KW-1015">Disulfide bond</keyword>
<evidence type="ECO:0000256" key="8">
    <source>
        <dbReference type="ARBA" id="ARBA00023157"/>
    </source>
</evidence>
<dbReference type="RefSeq" id="WP_309955171.1">
    <property type="nucleotide sequence ID" value="NZ_JAVDUJ010000001.1"/>
</dbReference>
<organism evidence="12 13">
    <name type="scientific">Arcanobacterium hippocoleae</name>
    <dbReference type="NCBI Taxonomy" id="149017"/>
    <lineage>
        <taxon>Bacteria</taxon>
        <taxon>Bacillati</taxon>
        <taxon>Actinomycetota</taxon>
        <taxon>Actinomycetes</taxon>
        <taxon>Actinomycetales</taxon>
        <taxon>Actinomycetaceae</taxon>
        <taxon>Arcanobacterium</taxon>
    </lineage>
</organism>
<evidence type="ECO:0000313" key="13">
    <source>
        <dbReference type="Proteomes" id="UP001266099"/>
    </source>
</evidence>
<evidence type="ECO:0000259" key="11">
    <source>
        <dbReference type="SMART" id="SM00756"/>
    </source>
</evidence>
<keyword evidence="3 10" id="KW-0812">Transmembrane</keyword>
<evidence type="ECO:0000256" key="10">
    <source>
        <dbReference type="SAM" id="Phobius"/>
    </source>
</evidence>